<dbReference type="GO" id="GO:0008270">
    <property type="term" value="F:zinc ion binding"/>
    <property type="evidence" value="ECO:0007669"/>
    <property type="project" value="UniProtKB-KW"/>
</dbReference>
<dbReference type="InterPro" id="IPR013083">
    <property type="entry name" value="Znf_RING/FYVE/PHD"/>
</dbReference>
<dbReference type="AlphaFoldDB" id="W9SF11"/>
<dbReference type="PANTHER" id="PTHR46798:SF5">
    <property type="entry name" value="E3 UBIQUITIN-PROTEIN LIGASE RFI2"/>
    <property type="match status" value="1"/>
</dbReference>
<evidence type="ECO:0000259" key="3">
    <source>
        <dbReference type="PROSITE" id="PS50089"/>
    </source>
</evidence>
<dbReference type="SUPFAM" id="SSF57850">
    <property type="entry name" value="RING/U-box"/>
    <property type="match status" value="1"/>
</dbReference>
<keyword evidence="1" id="KW-0479">Metal-binding</keyword>
<dbReference type="PANTHER" id="PTHR46798">
    <property type="entry name" value="OS09G0511500 PROTEIN"/>
    <property type="match status" value="1"/>
</dbReference>
<protein>
    <recommendedName>
        <fullName evidence="3">RING-type domain-containing protein</fullName>
    </recommendedName>
</protein>
<sequence>MDDDHQPSSGDVSCSICLDLVTDNRGRSRAKLQCGHEFHLDCIGSAFNMKGAMQCPNCRKVENGQWLYANGSTRSFPEFTIDDWIPDEDPYDMGYAEMLPSSDVAISLLHCDFDFKLCHLDFIGVHLGRQRKYIHHLRKLNLHRTLVSVVNDFSCLNISEGCLQAELSQKAVPFVADHDLREHHSMFAEQIAASSVPHSYVAYFRPIPPVSSRSINIIDDPNLTNPWNGLRGPNETLNHHIFPAISIQYQSWAPHSSPFSPSSSHVNNVNPASNQSATVRSTRGESNAVVRSRARLFRLVQGSDPRAESSFVASFVPHSPDGTARTHERIQAFHHHQQHSISPGVPSPTVPSFRRFDGPATVPAPPPHDHNAGFYVFPPPGSSDRNTHEAEHPMASHFHGWGREQLPHFPAVFPERDSSWGSSHHPTGSSDSGNRSSSLWHRSWS</sequence>
<dbReference type="GO" id="GO:0004842">
    <property type="term" value="F:ubiquitin-protein transferase activity"/>
    <property type="evidence" value="ECO:0007669"/>
    <property type="project" value="InterPro"/>
</dbReference>
<feature type="region of interest" description="Disordered" evidence="2">
    <location>
        <begin position="412"/>
        <end position="445"/>
    </location>
</feature>
<dbReference type="InterPro" id="IPR044274">
    <property type="entry name" value="RFI2"/>
</dbReference>
<keyword evidence="5" id="KW-1185">Reference proteome</keyword>
<dbReference type="PROSITE" id="PS50089">
    <property type="entry name" value="ZF_RING_2"/>
    <property type="match status" value="1"/>
</dbReference>
<evidence type="ECO:0000256" key="1">
    <source>
        <dbReference type="PROSITE-ProRule" id="PRU00175"/>
    </source>
</evidence>
<keyword evidence="1" id="KW-0863">Zinc-finger</keyword>
<dbReference type="STRING" id="981085.W9SF11"/>
<name>W9SF11_9ROSA</name>
<organism evidence="4 5">
    <name type="scientific">Morus notabilis</name>
    <dbReference type="NCBI Taxonomy" id="981085"/>
    <lineage>
        <taxon>Eukaryota</taxon>
        <taxon>Viridiplantae</taxon>
        <taxon>Streptophyta</taxon>
        <taxon>Embryophyta</taxon>
        <taxon>Tracheophyta</taxon>
        <taxon>Spermatophyta</taxon>
        <taxon>Magnoliopsida</taxon>
        <taxon>eudicotyledons</taxon>
        <taxon>Gunneridae</taxon>
        <taxon>Pentapetalae</taxon>
        <taxon>rosids</taxon>
        <taxon>fabids</taxon>
        <taxon>Rosales</taxon>
        <taxon>Moraceae</taxon>
        <taxon>Moreae</taxon>
        <taxon>Morus</taxon>
    </lineage>
</organism>
<feature type="compositionally biased region" description="Polar residues" evidence="2">
    <location>
        <begin position="419"/>
        <end position="428"/>
    </location>
</feature>
<evidence type="ECO:0000313" key="5">
    <source>
        <dbReference type="Proteomes" id="UP000030645"/>
    </source>
</evidence>
<evidence type="ECO:0000313" key="4">
    <source>
        <dbReference type="EMBL" id="EXC58827.1"/>
    </source>
</evidence>
<feature type="region of interest" description="Disordered" evidence="2">
    <location>
        <begin position="257"/>
        <end position="288"/>
    </location>
</feature>
<dbReference type="InterPro" id="IPR001841">
    <property type="entry name" value="Znf_RING"/>
</dbReference>
<dbReference type="Pfam" id="PF13639">
    <property type="entry name" value="zf-RING_2"/>
    <property type="match status" value="1"/>
</dbReference>
<dbReference type="eggNOG" id="ENOG502QUWQ">
    <property type="taxonomic scope" value="Eukaryota"/>
</dbReference>
<proteinExistence type="predicted"/>
<evidence type="ECO:0000256" key="2">
    <source>
        <dbReference type="SAM" id="MobiDB-lite"/>
    </source>
</evidence>
<reference evidence="5" key="1">
    <citation type="submission" date="2013-01" db="EMBL/GenBank/DDBJ databases">
        <title>Draft Genome Sequence of a Mulberry Tree, Morus notabilis C.K. Schneid.</title>
        <authorList>
            <person name="He N."/>
            <person name="Zhao S."/>
        </authorList>
    </citation>
    <scope>NUCLEOTIDE SEQUENCE</scope>
</reference>
<feature type="compositionally biased region" description="Polar residues" evidence="2">
    <location>
        <begin position="275"/>
        <end position="285"/>
    </location>
</feature>
<keyword evidence="1" id="KW-0862">Zinc</keyword>
<accession>W9SF11</accession>
<feature type="compositionally biased region" description="Low complexity" evidence="2">
    <location>
        <begin position="257"/>
        <end position="274"/>
    </location>
</feature>
<feature type="region of interest" description="Disordered" evidence="2">
    <location>
        <begin position="334"/>
        <end position="392"/>
    </location>
</feature>
<feature type="domain" description="RING-type" evidence="3">
    <location>
        <begin position="14"/>
        <end position="59"/>
    </location>
</feature>
<dbReference type="Gene3D" id="3.30.40.10">
    <property type="entry name" value="Zinc/RING finger domain, C3HC4 (zinc finger)"/>
    <property type="match status" value="1"/>
</dbReference>
<dbReference type="Proteomes" id="UP000030645">
    <property type="component" value="Unassembled WGS sequence"/>
</dbReference>
<dbReference type="EMBL" id="KE626888">
    <property type="protein sequence ID" value="EXC58827.1"/>
    <property type="molecule type" value="Genomic_DNA"/>
</dbReference>
<gene>
    <name evidence="4" type="ORF">L484_001250</name>
</gene>
<dbReference type="SMART" id="SM00184">
    <property type="entry name" value="RING"/>
    <property type="match status" value="1"/>
</dbReference>
<feature type="compositionally biased region" description="Low complexity" evidence="2">
    <location>
        <begin position="429"/>
        <end position="438"/>
    </location>
</feature>